<dbReference type="EMBL" id="FMJD01000013">
    <property type="protein sequence ID" value="SCM79175.1"/>
    <property type="molecule type" value="Genomic_DNA"/>
</dbReference>
<dbReference type="SUPFAM" id="SSF53743">
    <property type="entry name" value="FucI/AraA N-terminal and middle domains"/>
    <property type="match status" value="1"/>
</dbReference>
<dbReference type="InterPro" id="IPR015888">
    <property type="entry name" value="Fuc_isomerase_C"/>
</dbReference>
<feature type="domain" description="L-fucose isomerase C-terminal" evidence="3">
    <location>
        <begin position="343"/>
        <end position="470"/>
    </location>
</feature>
<reference evidence="4" key="1">
    <citation type="submission" date="2016-08" db="EMBL/GenBank/DDBJ databases">
        <authorList>
            <person name="Seilhamer J.J."/>
        </authorList>
    </citation>
    <scope>NUCLEOTIDE SEQUENCE</scope>
    <source>
        <strain evidence="4">86</strain>
    </source>
</reference>
<proteinExistence type="predicted"/>
<dbReference type="GO" id="GO:0006004">
    <property type="term" value="P:fucose metabolic process"/>
    <property type="evidence" value="ECO:0007669"/>
    <property type="project" value="InterPro"/>
</dbReference>
<gene>
    <name evidence="4" type="ORF">KL86PLE_90271</name>
</gene>
<dbReference type="GO" id="GO:0005737">
    <property type="term" value="C:cytoplasm"/>
    <property type="evidence" value="ECO:0007669"/>
    <property type="project" value="InterPro"/>
</dbReference>
<keyword evidence="1 4" id="KW-0413">Isomerase</keyword>
<accession>A0A212LNP9</accession>
<evidence type="ECO:0000313" key="4">
    <source>
        <dbReference type="EMBL" id="SCM79175.1"/>
    </source>
</evidence>
<dbReference type="RefSeq" id="WP_288198425.1">
    <property type="nucleotide sequence ID" value="NZ_LT608334.1"/>
</dbReference>
<evidence type="ECO:0000259" key="3">
    <source>
        <dbReference type="Pfam" id="PF02952"/>
    </source>
</evidence>
<dbReference type="PANTHER" id="PTHR36120">
    <property type="entry name" value="FUCOSE ISOMERASE"/>
    <property type="match status" value="1"/>
</dbReference>
<protein>
    <submittedName>
        <fullName evidence="4">L-fucose isomerase C-terminal domain protein</fullName>
    </submittedName>
</protein>
<dbReference type="PANTHER" id="PTHR36120:SF1">
    <property type="entry name" value="L-FUCOSE ISOMERASE C-TERMINAL DOMAIN-CONTAINING PROTEIN"/>
    <property type="match status" value="1"/>
</dbReference>
<sequence>MTQAGSPERTTFALYFGNRGFFPEGLIAGAREEVAKAVRDAGYGFLMPPAEMTRYGAVETREEGRAYAEWLAANRGRYDGVILSMPNFSDENGAIAALQDCGVPILLQAYPDEIGKMDFEHRRDSYCGKFSIADVFHQYGLPFTMLEPHVVHPPTPAFRRNLDDFAATCRVVKGMRRFSIGCIGARTTAFKTVRFDEIALQKAGITVETFDLSDLFRRVAGMSDSAARVTDKRDRLAGYTNCCKVPADKMLTLAKVGIAFDDYIDEYHLDTVAIRCWTEMQAELGIAPCVLLSELNDRGVVSSCEIDICSAVTMRALQLASGRPAACLDWNNNYGDDPDKVILFHCGPVAQSLMTEKGEVTDHKMFAKSQPGCGWGSNEGRIAAFPTTLSNCKTEDGKLTVYVTEGEFTTDPIEKEFFGCGGVCAIPGLQKKLIRLGQGGFRHHTTIGVGHLKTALDEAFVRYLGYDVVEIG</sequence>
<keyword evidence="2" id="KW-0119">Carbohydrate metabolism</keyword>
<organism evidence="4">
    <name type="scientific">uncultured Pleomorphomonas sp</name>
    <dbReference type="NCBI Taxonomy" id="442121"/>
    <lineage>
        <taxon>Bacteria</taxon>
        <taxon>Pseudomonadati</taxon>
        <taxon>Pseudomonadota</taxon>
        <taxon>Alphaproteobacteria</taxon>
        <taxon>Hyphomicrobiales</taxon>
        <taxon>Pleomorphomonadaceae</taxon>
        <taxon>Pleomorphomonas</taxon>
        <taxon>environmental samples</taxon>
    </lineage>
</organism>
<evidence type="ECO:0000256" key="2">
    <source>
        <dbReference type="ARBA" id="ARBA00023277"/>
    </source>
</evidence>
<dbReference type="GO" id="GO:0008736">
    <property type="term" value="F:L-fucose isomerase activity"/>
    <property type="evidence" value="ECO:0007669"/>
    <property type="project" value="InterPro"/>
</dbReference>
<dbReference type="InterPro" id="IPR009015">
    <property type="entry name" value="Fucose_isomerase_N/cen_sf"/>
</dbReference>
<evidence type="ECO:0000256" key="1">
    <source>
        <dbReference type="ARBA" id="ARBA00023235"/>
    </source>
</evidence>
<name>A0A212LNP9_9HYPH</name>
<dbReference type="AlphaFoldDB" id="A0A212LNP9"/>
<dbReference type="Pfam" id="PF02952">
    <property type="entry name" value="Fucose_iso_C"/>
    <property type="match status" value="1"/>
</dbReference>